<sequence>MTNDQRHGSRWQDRSRMTRPLEILVSALAVGAGFGAATSLVNALSHNNADLESSAYTTSGWSIAEIMSLLLDSGWAWAGLAVAAGWLVTRARESRPRTLAQGGAAAGALALLAATAAYSIVDSIRSGEQIPWYMSEPAVWWVASVVLGAPLGAVGACVKRPGAIGLLARLTVPVGAAVQMVVLPPGRNEVVETAGKTIVWTVAAASIGYIVVRYLLVERRRRSLAVAESLPSTAGIARPRSSSAQ</sequence>
<feature type="transmembrane region" description="Helical" evidence="1">
    <location>
        <begin position="61"/>
        <end position="87"/>
    </location>
</feature>
<dbReference type="RefSeq" id="WP_138666758.1">
    <property type="nucleotide sequence ID" value="NZ_VCKY01000042.1"/>
</dbReference>
<feature type="transmembrane region" description="Helical" evidence="1">
    <location>
        <begin position="166"/>
        <end position="186"/>
    </location>
</feature>
<dbReference type="AlphaFoldDB" id="A0A5S4FLD1"/>
<evidence type="ECO:0000313" key="2">
    <source>
        <dbReference type="EMBL" id="TMR21482.1"/>
    </source>
</evidence>
<dbReference type="OrthoDB" id="3482897at2"/>
<feature type="transmembrane region" description="Helical" evidence="1">
    <location>
        <begin position="138"/>
        <end position="159"/>
    </location>
</feature>
<keyword evidence="1" id="KW-0812">Transmembrane</keyword>
<feature type="transmembrane region" description="Helical" evidence="1">
    <location>
        <begin position="198"/>
        <end position="216"/>
    </location>
</feature>
<accession>A0A5S4FLD1</accession>
<organism evidence="2 3">
    <name type="scientific">Nonomuraea turkmeniaca</name>
    <dbReference type="NCBI Taxonomy" id="103838"/>
    <lineage>
        <taxon>Bacteria</taxon>
        <taxon>Bacillati</taxon>
        <taxon>Actinomycetota</taxon>
        <taxon>Actinomycetes</taxon>
        <taxon>Streptosporangiales</taxon>
        <taxon>Streptosporangiaceae</taxon>
        <taxon>Nonomuraea</taxon>
    </lineage>
</organism>
<keyword evidence="1" id="KW-0472">Membrane</keyword>
<protein>
    <submittedName>
        <fullName evidence="2">Uncharacterized protein</fullName>
    </submittedName>
</protein>
<keyword evidence="1" id="KW-1133">Transmembrane helix</keyword>
<feature type="transmembrane region" description="Helical" evidence="1">
    <location>
        <begin position="21"/>
        <end position="41"/>
    </location>
</feature>
<gene>
    <name evidence="2" type="ORF">ETD86_14995</name>
</gene>
<reference evidence="2 3" key="1">
    <citation type="submission" date="2019-05" db="EMBL/GenBank/DDBJ databases">
        <title>Draft genome sequence of Nonomuraea turkmeniaca DSM 43926.</title>
        <authorList>
            <person name="Saricaoglu S."/>
            <person name="Isik K."/>
        </authorList>
    </citation>
    <scope>NUCLEOTIDE SEQUENCE [LARGE SCALE GENOMIC DNA]</scope>
    <source>
        <strain evidence="2 3">DSM 43926</strain>
    </source>
</reference>
<name>A0A5S4FLD1_9ACTN</name>
<feature type="transmembrane region" description="Helical" evidence="1">
    <location>
        <begin position="99"/>
        <end position="118"/>
    </location>
</feature>
<keyword evidence="3" id="KW-1185">Reference proteome</keyword>
<evidence type="ECO:0000313" key="3">
    <source>
        <dbReference type="Proteomes" id="UP000309128"/>
    </source>
</evidence>
<evidence type="ECO:0000256" key="1">
    <source>
        <dbReference type="SAM" id="Phobius"/>
    </source>
</evidence>
<comment type="caution">
    <text evidence="2">The sequence shown here is derived from an EMBL/GenBank/DDBJ whole genome shotgun (WGS) entry which is preliminary data.</text>
</comment>
<dbReference type="Proteomes" id="UP000309128">
    <property type="component" value="Unassembled WGS sequence"/>
</dbReference>
<proteinExistence type="predicted"/>
<dbReference type="EMBL" id="VCKY01000042">
    <property type="protein sequence ID" value="TMR21482.1"/>
    <property type="molecule type" value="Genomic_DNA"/>
</dbReference>